<gene>
    <name evidence="1" type="primary">ORF64</name>
</gene>
<dbReference type="RefSeq" id="YP_009125632.1">
    <property type="nucleotide sequence ID" value="NC_026599.1"/>
</dbReference>
<dbReference type="KEGG" id="vg:23680528"/>
<accession>A0A0A1IWS3</accession>
<protein>
    <submittedName>
        <fullName evidence="1">Uncharacterized protein</fullName>
    </submittedName>
</protein>
<evidence type="ECO:0000313" key="2">
    <source>
        <dbReference type="Proteomes" id="UP000030227"/>
    </source>
</evidence>
<name>A0A0A1IWS3_9CAUD</name>
<organism evidence="1 2">
    <name type="scientific">Pseudomonas phage vB_PaeP_C2-10_Ab22</name>
    <dbReference type="NCBI Taxonomy" id="1548906"/>
    <lineage>
        <taxon>Viruses</taxon>
        <taxon>Duplodnaviria</taxon>
        <taxon>Heunggongvirae</taxon>
        <taxon>Uroviricota</taxon>
        <taxon>Caudoviricetes</taxon>
        <taxon>Bruynoghevirus</taxon>
        <taxon>Bruynoghevirus Ab22</taxon>
    </lineage>
</organism>
<proteinExistence type="predicted"/>
<dbReference type="OrthoDB" id="16111at10239"/>
<dbReference type="Proteomes" id="UP000030227">
    <property type="component" value="Segment"/>
</dbReference>
<dbReference type="EMBL" id="LN610578">
    <property type="protein sequence ID" value="CEF89779.1"/>
    <property type="molecule type" value="Genomic_DNA"/>
</dbReference>
<dbReference type="GeneID" id="23680528"/>
<sequence>MSIQSTYAIDEDLGLFIRKDTQDVESILSANAEERHSGVNSNRKDNMRKVASIPLVVVEALRNRPMSEGGPIDLNLIGCDPDHAARFTRWLNDRDNYRMRTSEARV</sequence>
<evidence type="ECO:0000313" key="1">
    <source>
        <dbReference type="EMBL" id="CEF89779.1"/>
    </source>
</evidence>
<reference evidence="1 2" key="1">
    <citation type="journal article" date="2015" name="PLoS ONE">
        <title>Investigation of a Large Collection of Pseudomonas aeruginosa Bacteriophages Collected from a Single Environmental Source in Abidjan, Cote d'Ivoire.</title>
        <authorList>
            <person name="Essoh C."/>
            <person name="Latino L."/>
            <person name="Midoux C."/>
            <person name="Blouin Y."/>
            <person name="Loukou G."/>
            <person name="Nguetta S.P."/>
            <person name="Lathro S."/>
            <person name="Cablanmian A."/>
            <person name="Kouassi A.K."/>
            <person name="Vergnaud G."/>
            <person name="Pourcel C."/>
        </authorList>
    </citation>
    <scope>NUCLEOTIDE SEQUENCE [LARGE SCALE GENOMIC DNA]</scope>
    <source>
        <strain evidence="1">Ab22</strain>
    </source>
</reference>
<keyword evidence="2" id="KW-1185">Reference proteome</keyword>